<organism evidence="9 10">
    <name type="scientific">Microbacterium endophyticum</name>
    <dbReference type="NCBI Taxonomy" id="1526412"/>
    <lineage>
        <taxon>Bacteria</taxon>
        <taxon>Bacillati</taxon>
        <taxon>Actinomycetota</taxon>
        <taxon>Actinomycetes</taxon>
        <taxon>Micrococcales</taxon>
        <taxon>Microbacteriaceae</taxon>
        <taxon>Microbacterium</taxon>
    </lineage>
</organism>
<sequence>MDLDEFNALSESDAQATVAVWAAIPGWVDAVVAGRPYSSADALASYASSLASVWSRADLDAALSHHPRIGDKPRGSGATADASRAEQSSMSTAADDIVSALATGNADYEARFGRVFLIRAAGRTPAEMLSHLHRRLENDEADEAREATEQLAEIALLRLRTTIGTDAVTPEEQE</sequence>
<gene>
    <name evidence="9" type="ORF">FHX49_002714</name>
</gene>
<comment type="caution">
    <text evidence="9">The sequence shown here is derived from an EMBL/GenBank/DDBJ whole genome shotgun (WGS) entry which is preliminary data.</text>
</comment>
<dbReference type="NCBIfam" id="TIGR03180">
    <property type="entry name" value="UraD_2"/>
    <property type="match status" value="1"/>
</dbReference>
<evidence type="ECO:0000313" key="10">
    <source>
        <dbReference type="Proteomes" id="UP000529310"/>
    </source>
</evidence>
<evidence type="ECO:0000256" key="6">
    <source>
        <dbReference type="ARBA" id="ARBA00023239"/>
    </source>
</evidence>
<evidence type="ECO:0000256" key="5">
    <source>
        <dbReference type="ARBA" id="ARBA00022793"/>
    </source>
</evidence>
<comment type="pathway">
    <text evidence="2">Purine metabolism; urate degradation; (S)-allantoin from urate: step 3/3.</text>
</comment>
<comment type="catalytic activity">
    <reaction evidence="1">
        <text>5-hydroxy-2-oxo-4-ureido-2,5-dihydro-1H-imidazole-5-carboxylate + H(+) = (S)-allantoin + CO2</text>
        <dbReference type="Rhea" id="RHEA:26301"/>
        <dbReference type="ChEBI" id="CHEBI:15378"/>
        <dbReference type="ChEBI" id="CHEBI:15678"/>
        <dbReference type="ChEBI" id="CHEBI:16526"/>
        <dbReference type="ChEBI" id="CHEBI:58639"/>
        <dbReference type="EC" id="4.1.1.97"/>
    </reaction>
</comment>
<dbReference type="PANTHER" id="PTHR43466">
    <property type="entry name" value="2-OXO-4-HYDROXY-4-CARBOXY-5-UREIDOIMIDAZOLINE DECARBOXYLASE-RELATED"/>
    <property type="match status" value="1"/>
</dbReference>
<dbReference type="Proteomes" id="UP000529310">
    <property type="component" value="Unassembled WGS sequence"/>
</dbReference>
<dbReference type="Pfam" id="PF09349">
    <property type="entry name" value="OHCU_decarbox"/>
    <property type="match status" value="1"/>
</dbReference>
<dbReference type="EMBL" id="JACHWQ010000012">
    <property type="protein sequence ID" value="MBB2977117.1"/>
    <property type="molecule type" value="Genomic_DNA"/>
</dbReference>
<dbReference type="EC" id="4.1.1.97" evidence="3"/>
<dbReference type="NCBIfam" id="NF010372">
    <property type="entry name" value="PRK13798.1"/>
    <property type="match status" value="1"/>
</dbReference>
<evidence type="ECO:0000256" key="3">
    <source>
        <dbReference type="ARBA" id="ARBA00012257"/>
    </source>
</evidence>
<evidence type="ECO:0000256" key="1">
    <source>
        <dbReference type="ARBA" id="ARBA00001163"/>
    </source>
</evidence>
<evidence type="ECO:0000256" key="2">
    <source>
        <dbReference type="ARBA" id="ARBA00004754"/>
    </source>
</evidence>
<dbReference type="GO" id="GO:0019628">
    <property type="term" value="P:urate catabolic process"/>
    <property type="evidence" value="ECO:0007669"/>
    <property type="project" value="TreeGrafter"/>
</dbReference>
<dbReference type="GO" id="GO:0051997">
    <property type="term" value="F:2-oxo-4-hydroxy-4-carboxy-5-ureidoimidazoline decarboxylase activity"/>
    <property type="evidence" value="ECO:0007669"/>
    <property type="project" value="UniProtKB-EC"/>
</dbReference>
<dbReference type="GO" id="GO:0006144">
    <property type="term" value="P:purine nucleobase metabolic process"/>
    <property type="evidence" value="ECO:0007669"/>
    <property type="project" value="UniProtKB-KW"/>
</dbReference>
<keyword evidence="6 9" id="KW-0456">Lyase</keyword>
<evidence type="ECO:0000313" key="9">
    <source>
        <dbReference type="EMBL" id="MBB2977117.1"/>
    </source>
</evidence>
<protein>
    <recommendedName>
        <fullName evidence="3">2-oxo-4-hydroxy-4-carboxy-5-ureidoimidazoline decarboxylase</fullName>
        <ecNumber evidence="3">4.1.1.97</ecNumber>
    </recommendedName>
</protein>
<keyword evidence="10" id="KW-1185">Reference proteome</keyword>
<dbReference type="SUPFAM" id="SSF158694">
    <property type="entry name" value="UraD-Like"/>
    <property type="match status" value="1"/>
</dbReference>
<keyword evidence="4" id="KW-0659">Purine metabolism</keyword>
<evidence type="ECO:0000256" key="4">
    <source>
        <dbReference type="ARBA" id="ARBA00022631"/>
    </source>
</evidence>
<evidence type="ECO:0000256" key="7">
    <source>
        <dbReference type="SAM" id="MobiDB-lite"/>
    </source>
</evidence>
<keyword evidence="5" id="KW-0210">Decarboxylase</keyword>
<reference evidence="9 10" key="1">
    <citation type="submission" date="2020-08" db="EMBL/GenBank/DDBJ databases">
        <title>Sequencing the genomes of 1000 actinobacteria strains.</title>
        <authorList>
            <person name="Klenk H.-P."/>
        </authorList>
    </citation>
    <scope>NUCLEOTIDE SEQUENCE [LARGE SCALE GENOMIC DNA]</scope>
    <source>
        <strain evidence="9 10">DSM 27099</strain>
    </source>
</reference>
<dbReference type="InterPro" id="IPR017595">
    <property type="entry name" value="OHCU_decarboxylase-2"/>
</dbReference>
<accession>A0A7W4V5A4</accession>
<dbReference type="Gene3D" id="1.10.3330.10">
    <property type="entry name" value="Oxo-4-hydroxy-4-carboxy-5-ureidoimidazoline decarboxylase"/>
    <property type="match status" value="1"/>
</dbReference>
<dbReference type="PANTHER" id="PTHR43466:SF1">
    <property type="entry name" value="2-OXO-4-HYDROXY-4-CARBOXY-5-UREIDOIMIDAZOLINE DECARBOXYLASE-RELATED"/>
    <property type="match status" value="1"/>
</dbReference>
<dbReference type="InterPro" id="IPR036778">
    <property type="entry name" value="OHCU_decarboxylase_sf"/>
</dbReference>
<dbReference type="AlphaFoldDB" id="A0A7W4V5A4"/>
<evidence type="ECO:0000259" key="8">
    <source>
        <dbReference type="Pfam" id="PF09349"/>
    </source>
</evidence>
<name>A0A7W4V5A4_9MICO</name>
<proteinExistence type="predicted"/>
<dbReference type="InterPro" id="IPR018020">
    <property type="entry name" value="OHCU_decarboxylase"/>
</dbReference>
<feature type="domain" description="Oxo-4-hydroxy-4-carboxy-5-ureidoimidazoline decarboxylase" evidence="8">
    <location>
        <begin position="7"/>
        <end position="160"/>
    </location>
</feature>
<dbReference type="RefSeq" id="WP_165140684.1">
    <property type="nucleotide sequence ID" value="NZ_CP049255.1"/>
</dbReference>
<feature type="region of interest" description="Disordered" evidence="7">
    <location>
        <begin position="65"/>
        <end position="89"/>
    </location>
</feature>